<dbReference type="OrthoDB" id="291972at2"/>
<reference evidence="1 2" key="1">
    <citation type="submission" date="2018-05" db="EMBL/GenBank/DDBJ databases">
        <title>Brumimicrobium oceani sp. nov., isolated from coastal sediment.</title>
        <authorList>
            <person name="Kou Y."/>
        </authorList>
    </citation>
    <scope>NUCLEOTIDE SEQUENCE [LARGE SCALE GENOMIC DNA]</scope>
    <source>
        <strain evidence="1 2">C305</strain>
    </source>
</reference>
<dbReference type="GO" id="GO:0004803">
    <property type="term" value="F:transposase activity"/>
    <property type="evidence" value="ECO:0007669"/>
    <property type="project" value="InterPro"/>
</dbReference>
<dbReference type="SUPFAM" id="SSF46689">
    <property type="entry name" value="Homeodomain-like"/>
    <property type="match status" value="1"/>
</dbReference>
<dbReference type="InterPro" id="IPR009057">
    <property type="entry name" value="Homeodomain-like_sf"/>
</dbReference>
<evidence type="ECO:0000313" key="2">
    <source>
        <dbReference type="Proteomes" id="UP000245370"/>
    </source>
</evidence>
<dbReference type="Pfam" id="PF01527">
    <property type="entry name" value="HTH_Tnp_1"/>
    <property type="match status" value="1"/>
</dbReference>
<dbReference type="AlphaFoldDB" id="A0A2U2XE23"/>
<evidence type="ECO:0000313" key="1">
    <source>
        <dbReference type="EMBL" id="PWH86058.1"/>
    </source>
</evidence>
<proteinExistence type="predicted"/>
<dbReference type="GO" id="GO:0003677">
    <property type="term" value="F:DNA binding"/>
    <property type="evidence" value="ECO:0007669"/>
    <property type="project" value="InterPro"/>
</dbReference>
<gene>
    <name evidence="1" type="ORF">DIT68_05745</name>
</gene>
<organism evidence="1 2">
    <name type="scientific">Brumimicrobium oceani</name>
    <dbReference type="NCBI Taxonomy" id="2100725"/>
    <lineage>
        <taxon>Bacteria</taxon>
        <taxon>Pseudomonadati</taxon>
        <taxon>Bacteroidota</taxon>
        <taxon>Flavobacteriia</taxon>
        <taxon>Flavobacteriales</taxon>
        <taxon>Crocinitomicaceae</taxon>
        <taxon>Brumimicrobium</taxon>
    </lineage>
</organism>
<reference evidence="1 2" key="2">
    <citation type="submission" date="2018-05" db="EMBL/GenBank/DDBJ databases">
        <authorList>
            <person name="Lanie J.A."/>
            <person name="Ng W.-L."/>
            <person name="Kazmierczak K.M."/>
            <person name="Andrzejewski T.M."/>
            <person name="Davidsen T.M."/>
            <person name="Wayne K.J."/>
            <person name="Tettelin H."/>
            <person name="Glass J.I."/>
            <person name="Rusch D."/>
            <person name="Podicherti R."/>
            <person name="Tsui H.-C.T."/>
            <person name="Winkler M.E."/>
        </authorList>
    </citation>
    <scope>NUCLEOTIDE SEQUENCE [LARGE SCALE GENOMIC DNA]</scope>
    <source>
        <strain evidence="1 2">C305</strain>
    </source>
</reference>
<accession>A0A2U2XE23</accession>
<dbReference type="Proteomes" id="UP000245370">
    <property type="component" value="Unassembled WGS sequence"/>
</dbReference>
<keyword evidence="2" id="KW-1185">Reference proteome</keyword>
<dbReference type="EMBL" id="QFRJ01000003">
    <property type="protein sequence ID" value="PWH86058.1"/>
    <property type="molecule type" value="Genomic_DNA"/>
</dbReference>
<dbReference type="InterPro" id="IPR036388">
    <property type="entry name" value="WH-like_DNA-bd_sf"/>
</dbReference>
<protein>
    <recommendedName>
        <fullName evidence="3">Transposase</fullName>
    </recommendedName>
</protein>
<sequence>MRNKRRTFSASFKAKVAIEAIKEQSTMQDLASKHKLHANQISKWKAEFLVNASSVFEKENQKKEVEDNSDTLLKTIGELKVENDFLKKVLEK</sequence>
<dbReference type="InterPro" id="IPR002514">
    <property type="entry name" value="Transposase_8"/>
</dbReference>
<dbReference type="GO" id="GO:0006313">
    <property type="term" value="P:DNA transposition"/>
    <property type="evidence" value="ECO:0007669"/>
    <property type="project" value="InterPro"/>
</dbReference>
<name>A0A2U2XE23_9FLAO</name>
<comment type="caution">
    <text evidence="1">The sequence shown here is derived from an EMBL/GenBank/DDBJ whole genome shotgun (WGS) entry which is preliminary data.</text>
</comment>
<dbReference type="RefSeq" id="WP_109358866.1">
    <property type="nucleotide sequence ID" value="NZ_QFRJ01000003.1"/>
</dbReference>
<evidence type="ECO:0008006" key="3">
    <source>
        <dbReference type="Google" id="ProtNLM"/>
    </source>
</evidence>
<dbReference type="Gene3D" id="1.10.10.10">
    <property type="entry name" value="Winged helix-like DNA-binding domain superfamily/Winged helix DNA-binding domain"/>
    <property type="match status" value="1"/>
</dbReference>